<dbReference type="InterPro" id="IPR013785">
    <property type="entry name" value="Aldolase_TIM"/>
</dbReference>
<sequence>MAEDTLFDELFSRSRVMAVLRGMSRERTLGFAERAWDLGVAAVEVPVQTPEAVEALRAVAEAGAARG</sequence>
<proteinExistence type="predicted"/>
<comment type="caution">
    <text evidence="1">The sequence shown here is derived from an EMBL/GenBank/DDBJ whole genome shotgun (WGS) entry which is preliminary data.</text>
</comment>
<evidence type="ECO:0000313" key="1">
    <source>
        <dbReference type="EMBL" id="MFD0801016.1"/>
    </source>
</evidence>
<protein>
    <submittedName>
        <fullName evidence="1">2-dehydro-3-deoxyphosphogluconate aldolase</fullName>
    </submittedName>
</protein>
<dbReference type="Gene3D" id="3.20.20.70">
    <property type="entry name" value="Aldolase class I"/>
    <property type="match status" value="1"/>
</dbReference>
<keyword evidence="2" id="KW-1185">Reference proteome</keyword>
<organism evidence="1 2">
    <name type="scientific">Streptomonospora algeriensis</name>
    <dbReference type="NCBI Taxonomy" id="995084"/>
    <lineage>
        <taxon>Bacteria</taxon>
        <taxon>Bacillati</taxon>
        <taxon>Actinomycetota</taxon>
        <taxon>Actinomycetes</taxon>
        <taxon>Streptosporangiales</taxon>
        <taxon>Nocardiopsidaceae</taxon>
        <taxon>Streptomonospora</taxon>
    </lineage>
</organism>
<dbReference type="Proteomes" id="UP001596956">
    <property type="component" value="Unassembled WGS sequence"/>
</dbReference>
<accession>A0ABW3BDL6</accession>
<name>A0ABW3BDL6_9ACTN</name>
<evidence type="ECO:0000313" key="2">
    <source>
        <dbReference type="Proteomes" id="UP001596956"/>
    </source>
</evidence>
<feature type="non-terminal residue" evidence="1">
    <location>
        <position position="67"/>
    </location>
</feature>
<reference evidence="2" key="1">
    <citation type="journal article" date="2019" name="Int. J. Syst. Evol. Microbiol.">
        <title>The Global Catalogue of Microorganisms (GCM) 10K type strain sequencing project: providing services to taxonomists for standard genome sequencing and annotation.</title>
        <authorList>
            <consortium name="The Broad Institute Genomics Platform"/>
            <consortium name="The Broad Institute Genome Sequencing Center for Infectious Disease"/>
            <person name="Wu L."/>
            <person name="Ma J."/>
        </authorList>
    </citation>
    <scope>NUCLEOTIDE SEQUENCE [LARGE SCALE GENOMIC DNA]</scope>
    <source>
        <strain evidence="2">CCUG 63369</strain>
    </source>
</reference>
<dbReference type="SUPFAM" id="SSF51569">
    <property type="entry name" value="Aldolase"/>
    <property type="match status" value="1"/>
</dbReference>
<dbReference type="EMBL" id="JBHTHR010000135">
    <property type="protein sequence ID" value="MFD0801016.1"/>
    <property type="molecule type" value="Genomic_DNA"/>
</dbReference>
<gene>
    <name evidence="1" type="ORF">ACFQZU_06745</name>
</gene>